<dbReference type="SMART" id="SM00822">
    <property type="entry name" value="PKS_KR"/>
    <property type="match status" value="1"/>
</dbReference>
<dbReference type="NCBIfam" id="NF006074">
    <property type="entry name" value="PRK08220.1"/>
    <property type="match status" value="1"/>
</dbReference>
<name>A0A4V0NGD3_SORCE</name>
<dbReference type="EC" id="1.3.1.28" evidence="6 8"/>
<comment type="similarity">
    <text evidence="2 9">Belongs to the short-chain dehydrogenases/reductases (SDR) family.</text>
</comment>
<dbReference type="RefSeq" id="WP_129576309.1">
    <property type="nucleotide sequence ID" value="NZ_CP012672.1"/>
</dbReference>
<dbReference type="NCBIfam" id="TIGR04316">
    <property type="entry name" value="dhbA_paeA"/>
    <property type="match status" value="1"/>
</dbReference>
<comment type="catalytic activity">
    <reaction evidence="5">
        <text>(2S,3S)-2,3-dihydroxy-2,3-dihydrobenzoate + NAD(+) = 2,3-dihydroxybenzoate + NADH + H(+)</text>
        <dbReference type="Rhea" id="RHEA:23824"/>
        <dbReference type="ChEBI" id="CHEBI:15378"/>
        <dbReference type="ChEBI" id="CHEBI:36654"/>
        <dbReference type="ChEBI" id="CHEBI:57540"/>
        <dbReference type="ChEBI" id="CHEBI:57945"/>
        <dbReference type="ChEBI" id="CHEBI:58764"/>
        <dbReference type="EC" id="1.3.1.28"/>
    </reaction>
</comment>
<dbReference type="GO" id="GO:0008667">
    <property type="term" value="F:2,3-dihydro-2,3-dihydroxybenzoate dehydrogenase activity"/>
    <property type="evidence" value="ECO:0007669"/>
    <property type="project" value="UniProtKB-UniRule"/>
</dbReference>
<dbReference type="PRINTS" id="PR01397">
    <property type="entry name" value="DHBDHDRGNASE"/>
</dbReference>
<dbReference type="Gene3D" id="3.40.50.720">
    <property type="entry name" value="NAD(P)-binding Rossmann-like Domain"/>
    <property type="match status" value="1"/>
</dbReference>
<feature type="domain" description="Ketoreductase" evidence="10">
    <location>
        <begin position="8"/>
        <end position="190"/>
    </location>
</feature>
<evidence type="ECO:0000256" key="5">
    <source>
        <dbReference type="ARBA" id="ARBA00052874"/>
    </source>
</evidence>
<dbReference type="PROSITE" id="PS00061">
    <property type="entry name" value="ADH_SHORT"/>
    <property type="match status" value="1"/>
</dbReference>
<dbReference type="InterPro" id="IPR003560">
    <property type="entry name" value="DHB_DH"/>
</dbReference>
<gene>
    <name evidence="11" type="primary">fabG</name>
    <name evidence="11" type="ORF">SOCE836_049190</name>
</gene>
<evidence type="ECO:0000256" key="1">
    <source>
        <dbReference type="ARBA" id="ARBA00004924"/>
    </source>
</evidence>
<keyword evidence="4" id="KW-0520">NAD</keyword>
<accession>A0A4V0NGD3</accession>
<proteinExistence type="inferred from homology"/>
<dbReference type="InterPro" id="IPR020904">
    <property type="entry name" value="Sc_DH/Rdtase_CS"/>
</dbReference>
<dbReference type="NCBIfam" id="NF005559">
    <property type="entry name" value="PRK07231.1"/>
    <property type="match status" value="1"/>
</dbReference>
<evidence type="ECO:0000256" key="7">
    <source>
        <dbReference type="ARBA" id="ARBA00067530"/>
    </source>
</evidence>
<dbReference type="PRINTS" id="PR00080">
    <property type="entry name" value="SDRFAMILY"/>
</dbReference>
<dbReference type="GO" id="GO:0019290">
    <property type="term" value="P:siderophore biosynthetic process"/>
    <property type="evidence" value="ECO:0007669"/>
    <property type="project" value="InterPro"/>
</dbReference>
<dbReference type="Pfam" id="PF00106">
    <property type="entry name" value="adh_short"/>
    <property type="match status" value="1"/>
</dbReference>
<dbReference type="SUPFAM" id="SSF51735">
    <property type="entry name" value="NAD(P)-binding Rossmann-fold domains"/>
    <property type="match status" value="1"/>
</dbReference>
<reference evidence="11 12" key="1">
    <citation type="submission" date="2015-09" db="EMBL/GenBank/DDBJ databases">
        <title>Sorangium comparison.</title>
        <authorList>
            <person name="Zaburannyi N."/>
            <person name="Bunk B."/>
            <person name="Overmann J."/>
            <person name="Mueller R."/>
        </authorList>
    </citation>
    <scope>NUCLEOTIDE SEQUENCE [LARGE SCALE GENOMIC DNA]</scope>
    <source>
        <strain evidence="11 12">So ce836</strain>
    </source>
</reference>
<evidence type="ECO:0000256" key="4">
    <source>
        <dbReference type="ARBA" id="ARBA00023027"/>
    </source>
</evidence>
<dbReference type="PANTHER" id="PTHR42760">
    <property type="entry name" value="SHORT-CHAIN DEHYDROGENASES/REDUCTASES FAMILY MEMBER"/>
    <property type="match status" value="1"/>
</dbReference>
<protein>
    <recommendedName>
        <fullName evidence="7 8">2,3-dihydro-2,3-dihydroxybenzoate dehydrogenase</fullName>
        <ecNumber evidence="6 8">1.3.1.28</ecNumber>
    </recommendedName>
</protein>
<sequence>MEIDFKHKVALVTGAAQGIGEAVARALAARGAAVAALDANRERLDAVVADLTAGGHRAAAFPVDVSDGEAVDRVVDRAERELGPVDILVNVAGVLRVGPVLELSDEDWERTFAVNTRGVFNVSRAVARRMTGRASGAIVTVGSNAARTPRVHMAAYAASKAATTMFTKCLGLELARYNIRCNVVSPGSTDTPMQRALWTDGRGARAVIAGSPEAFKLGIPLSRIAEAEDVAAAVLFLASDQARHITMHDLCVDGGATLGA</sequence>
<evidence type="ECO:0000256" key="6">
    <source>
        <dbReference type="ARBA" id="ARBA00066334"/>
    </source>
</evidence>
<evidence type="ECO:0000256" key="3">
    <source>
        <dbReference type="ARBA" id="ARBA00023002"/>
    </source>
</evidence>
<dbReference type="GO" id="GO:0016616">
    <property type="term" value="F:oxidoreductase activity, acting on the CH-OH group of donors, NAD or NADP as acceptor"/>
    <property type="evidence" value="ECO:0007669"/>
    <property type="project" value="UniProtKB-ARBA"/>
</dbReference>
<organism evidence="11 12">
    <name type="scientific">Sorangium cellulosum</name>
    <name type="common">Polyangium cellulosum</name>
    <dbReference type="NCBI Taxonomy" id="56"/>
    <lineage>
        <taxon>Bacteria</taxon>
        <taxon>Pseudomonadati</taxon>
        <taxon>Myxococcota</taxon>
        <taxon>Polyangia</taxon>
        <taxon>Polyangiales</taxon>
        <taxon>Polyangiaceae</taxon>
        <taxon>Sorangium</taxon>
    </lineage>
</organism>
<dbReference type="EMBL" id="CP012672">
    <property type="protein sequence ID" value="AUX32772.1"/>
    <property type="molecule type" value="Genomic_DNA"/>
</dbReference>
<dbReference type="InterPro" id="IPR002347">
    <property type="entry name" value="SDR_fam"/>
</dbReference>
<evidence type="ECO:0000256" key="2">
    <source>
        <dbReference type="ARBA" id="ARBA00006484"/>
    </source>
</evidence>
<dbReference type="InterPro" id="IPR057326">
    <property type="entry name" value="KR_dom"/>
</dbReference>
<keyword evidence="3" id="KW-0560">Oxidoreductase</keyword>
<evidence type="ECO:0000259" key="10">
    <source>
        <dbReference type="SMART" id="SM00822"/>
    </source>
</evidence>
<evidence type="ECO:0000313" key="11">
    <source>
        <dbReference type="EMBL" id="AUX32772.1"/>
    </source>
</evidence>
<dbReference type="Proteomes" id="UP000295497">
    <property type="component" value="Chromosome"/>
</dbReference>
<evidence type="ECO:0000256" key="9">
    <source>
        <dbReference type="RuleBase" id="RU000363"/>
    </source>
</evidence>
<dbReference type="PANTHER" id="PTHR42760:SF115">
    <property type="entry name" value="3-OXOACYL-[ACYL-CARRIER-PROTEIN] REDUCTASE FABG"/>
    <property type="match status" value="1"/>
</dbReference>
<dbReference type="AlphaFoldDB" id="A0A4V0NGD3"/>
<evidence type="ECO:0000256" key="8">
    <source>
        <dbReference type="NCBIfam" id="TIGR04316"/>
    </source>
</evidence>
<dbReference type="InterPro" id="IPR036291">
    <property type="entry name" value="NAD(P)-bd_dom_sf"/>
</dbReference>
<comment type="pathway">
    <text evidence="1">Siderophore biosynthesis.</text>
</comment>
<dbReference type="FunFam" id="3.40.50.720:FF:000160">
    <property type="entry name" value="2,3-dihydro-2,3-dihydroxybenzoate dehydrogenase"/>
    <property type="match status" value="1"/>
</dbReference>
<evidence type="ECO:0000313" key="12">
    <source>
        <dbReference type="Proteomes" id="UP000295497"/>
    </source>
</evidence>